<dbReference type="PANTHER" id="PTHR36156">
    <property type="entry name" value="SLR2101 PROTEIN"/>
    <property type="match status" value="1"/>
</dbReference>
<dbReference type="PANTHER" id="PTHR36156:SF2">
    <property type="entry name" value="CUPIN TYPE-2 DOMAIN-CONTAINING PROTEIN"/>
    <property type="match status" value="1"/>
</dbReference>
<reference evidence="3" key="1">
    <citation type="submission" date="2020-04" db="EMBL/GenBank/DDBJ databases">
        <title>Genome Assembly and Annotation of Botryosphaeria dothidea sdau 11-99, a Latent Pathogen of Apple Fruit Ring Rot in China.</title>
        <authorList>
            <person name="Yu C."/>
            <person name="Diao Y."/>
            <person name="Lu Q."/>
            <person name="Zhao J."/>
            <person name="Cui S."/>
            <person name="Peng C."/>
            <person name="He B."/>
            <person name="Liu H."/>
        </authorList>
    </citation>
    <scope>NUCLEOTIDE SEQUENCE [LARGE SCALE GENOMIC DNA]</scope>
    <source>
        <strain evidence="3">Sdau11-99</strain>
    </source>
</reference>
<keyword evidence="4" id="KW-1185">Reference proteome</keyword>
<name>A0A8H4IVD8_9PEZI</name>
<evidence type="ECO:0000313" key="4">
    <source>
        <dbReference type="Proteomes" id="UP000572817"/>
    </source>
</evidence>
<evidence type="ECO:0000256" key="1">
    <source>
        <dbReference type="SAM" id="SignalP"/>
    </source>
</evidence>
<accession>A0A8H4IVD8</accession>
<protein>
    <submittedName>
        <fullName evidence="3">Cupin-type</fullName>
    </submittedName>
</protein>
<dbReference type="Gene3D" id="2.60.120.10">
    <property type="entry name" value="Jelly Rolls"/>
    <property type="match status" value="1"/>
</dbReference>
<feature type="chain" id="PRO_5034074844" evidence="1">
    <location>
        <begin position="23"/>
        <end position="192"/>
    </location>
</feature>
<feature type="signal peptide" evidence="1">
    <location>
        <begin position="1"/>
        <end position="22"/>
    </location>
</feature>
<dbReference type="EMBL" id="WWBZ02000033">
    <property type="protein sequence ID" value="KAF4307013.1"/>
    <property type="molecule type" value="Genomic_DNA"/>
</dbReference>
<comment type="caution">
    <text evidence="3">The sequence shown here is derived from an EMBL/GenBank/DDBJ whole genome shotgun (WGS) entry which is preliminary data.</text>
</comment>
<keyword evidence="1" id="KW-0732">Signal</keyword>
<dbReference type="CDD" id="cd02231">
    <property type="entry name" value="cupin_BLL6423-like"/>
    <property type="match status" value="1"/>
</dbReference>
<proteinExistence type="predicted"/>
<dbReference type="Proteomes" id="UP000572817">
    <property type="component" value="Unassembled WGS sequence"/>
</dbReference>
<dbReference type="InterPro" id="IPR047142">
    <property type="entry name" value="OryJ/VirC-like"/>
</dbReference>
<sequence length="192" mass="20423">MAPWVSLFIWLAAPCLFLTTSAAPTATSQPPGIPPTRRIITGHDASARVIITHDDLVAGSDASYGVIIQPLWSTAELPPDVSSPADKGLADVGLHNNGTVLRVVGFPPKTKGEMHRTWTLDYLVVLEGEVTLTLEEGGTAAVARGGDVMVQQATLHGWENDGDEWARLFCVLVKSQPPVVGGEELPEVAPKE</sequence>
<dbReference type="InterPro" id="IPR013096">
    <property type="entry name" value="Cupin_2"/>
</dbReference>
<gene>
    <name evidence="3" type="ORF">GTA08_BOTSDO06071</name>
</gene>
<dbReference type="InterPro" id="IPR014710">
    <property type="entry name" value="RmlC-like_jellyroll"/>
</dbReference>
<feature type="domain" description="Cupin type-2" evidence="2">
    <location>
        <begin position="103"/>
        <end position="171"/>
    </location>
</feature>
<evidence type="ECO:0000313" key="3">
    <source>
        <dbReference type="EMBL" id="KAF4307013.1"/>
    </source>
</evidence>
<dbReference type="OrthoDB" id="5840532at2759"/>
<dbReference type="Gene3D" id="2.20.70.150">
    <property type="match status" value="1"/>
</dbReference>
<dbReference type="Pfam" id="PF07883">
    <property type="entry name" value="Cupin_2"/>
    <property type="match status" value="1"/>
</dbReference>
<dbReference type="InterPro" id="IPR011051">
    <property type="entry name" value="RmlC_Cupin_sf"/>
</dbReference>
<organism evidence="3 4">
    <name type="scientific">Botryosphaeria dothidea</name>
    <dbReference type="NCBI Taxonomy" id="55169"/>
    <lineage>
        <taxon>Eukaryota</taxon>
        <taxon>Fungi</taxon>
        <taxon>Dikarya</taxon>
        <taxon>Ascomycota</taxon>
        <taxon>Pezizomycotina</taxon>
        <taxon>Dothideomycetes</taxon>
        <taxon>Dothideomycetes incertae sedis</taxon>
        <taxon>Botryosphaeriales</taxon>
        <taxon>Botryosphaeriaceae</taxon>
        <taxon>Botryosphaeria</taxon>
    </lineage>
</organism>
<dbReference type="SUPFAM" id="SSF51182">
    <property type="entry name" value="RmlC-like cupins"/>
    <property type="match status" value="1"/>
</dbReference>
<evidence type="ECO:0000259" key="2">
    <source>
        <dbReference type="Pfam" id="PF07883"/>
    </source>
</evidence>
<dbReference type="AlphaFoldDB" id="A0A8H4IVD8"/>